<dbReference type="AlphaFoldDB" id="R7T6Y2"/>
<proteinExistence type="predicted"/>
<dbReference type="HOGENOM" id="CLU_1612381_0_0_1"/>
<evidence type="ECO:0000313" key="2">
    <source>
        <dbReference type="EnsemblMetazoa" id="CapteP213894"/>
    </source>
</evidence>
<dbReference type="EnsemblMetazoa" id="CapteT213894">
    <property type="protein sequence ID" value="CapteP213894"/>
    <property type="gene ID" value="CapteG213894"/>
</dbReference>
<sequence length="165" mass="18579">MSVAAERFCQGLSTLGVLKAIRAYPEAFSGVFRGTTGAPTAKCTLDLFEVPDTLAPVGFGSNLQNIQAEALTNWRELVYDLEIVLFREQVSQPRPQPTGDNGPGTSDNWILILFGQKHLRRFKMLWAKVKVRCQQNVTDISNVAQESEVYYYLFLFLPSHPYISF</sequence>
<gene>
    <name evidence="1" type="ORF">CAPTEDRAFT_213894</name>
</gene>
<protein>
    <submittedName>
        <fullName evidence="1 2">Uncharacterized protein</fullName>
    </submittedName>
</protein>
<organism evidence="1">
    <name type="scientific">Capitella teleta</name>
    <name type="common">Polychaete worm</name>
    <dbReference type="NCBI Taxonomy" id="283909"/>
    <lineage>
        <taxon>Eukaryota</taxon>
        <taxon>Metazoa</taxon>
        <taxon>Spiralia</taxon>
        <taxon>Lophotrochozoa</taxon>
        <taxon>Annelida</taxon>
        <taxon>Polychaeta</taxon>
        <taxon>Sedentaria</taxon>
        <taxon>Scolecida</taxon>
        <taxon>Capitellidae</taxon>
        <taxon>Capitella</taxon>
    </lineage>
</organism>
<dbReference type="OrthoDB" id="2384350at2759"/>
<evidence type="ECO:0000313" key="1">
    <source>
        <dbReference type="EMBL" id="ELT89295.1"/>
    </source>
</evidence>
<name>R7T6Y2_CAPTE</name>
<dbReference type="EMBL" id="KB311418">
    <property type="protein sequence ID" value="ELT89295.1"/>
    <property type="molecule type" value="Genomic_DNA"/>
</dbReference>
<reference evidence="3" key="1">
    <citation type="submission" date="2012-12" db="EMBL/GenBank/DDBJ databases">
        <authorList>
            <person name="Hellsten U."/>
            <person name="Grimwood J."/>
            <person name="Chapman J.A."/>
            <person name="Shapiro H."/>
            <person name="Aerts A."/>
            <person name="Otillar R.P."/>
            <person name="Terry A.Y."/>
            <person name="Boore J.L."/>
            <person name="Simakov O."/>
            <person name="Marletaz F."/>
            <person name="Cho S.-J."/>
            <person name="Edsinger-Gonzales E."/>
            <person name="Havlak P."/>
            <person name="Kuo D.-H."/>
            <person name="Larsson T."/>
            <person name="Lv J."/>
            <person name="Arendt D."/>
            <person name="Savage R."/>
            <person name="Osoegawa K."/>
            <person name="de Jong P."/>
            <person name="Lindberg D.R."/>
            <person name="Seaver E.C."/>
            <person name="Weisblat D.A."/>
            <person name="Putnam N.H."/>
            <person name="Grigoriev I.V."/>
            <person name="Rokhsar D.S."/>
        </authorList>
    </citation>
    <scope>NUCLEOTIDE SEQUENCE</scope>
    <source>
        <strain evidence="3">I ESC-2004</strain>
    </source>
</reference>
<accession>R7T6Y2</accession>
<dbReference type="EMBL" id="AMQN01014909">
    <property type="status" value="NOT_ANNOTATED_CDS"/>
    <property type="molecule type" value="Genomic_DNA"/>
</dbReference>
<evidence type="ECO:0000313" key="3">
    <source>
        <dbReference type="Proteomes" id="UP000014760"/>
    </source>
</evidence>
<dbReference type="EMBL" id="AMQN01014908">
    <property type="status" value="NOT_ANNOTATED_CDS"/>
    <property type="molecule type" value="Genomic_DNA"/>
</dbReference>
<dbReference type="Proteomes" id="UP000014760">
    <property type="component" value="Unassembled WGS sequence"/>
</dbReference>
<reference evidence="1 3" key="2">
    <citation type="journal article" date="2013" name="Nature">
        <title>Insights into bilaterian evolution from three spiralian genomes.</title>
        <authorList>
            <person name="Simakov O."/>
            <person name="Marletaz F."/>
            <person name="Cho S.J."/>
            <person name="Edsinger-Gonzales E."/>
            <person name="Havlak P."/>
            <person name="Hellsten U."/>
            <person name="Kuo D.H."/>
            <person name="Larsson T."/>
            <person name="Lv J."/>
            <person name="Arendt D."/>
            <person name="Savage R."/>
            <person name="Osoegawa K."/>
            <person name="de Jong P."/>
            <person name="Grimwood J."/>
            <person name="Chapman J.A."/>
            <person name="Shapiro H."/>
            <person name="Aerts A."/>
            <person name="Otillar R.P."/>
            <person name="Terry A.Y."/>
            <person name="Boore J.L."/>
            <person name="Grigoriev I.V."/>
            <person name="Lindberg D.R."/>
            <person name="Seaver E.C."/>
            <person name="Weisblat D.A."/>
            <person name="Putnam N.H."/>
            <person name="Rokhsar D.S."/>
        </authorList>
    </citation>
    <scope>NUCLEOTIDE SEQUENCE</scope>
    <source>
        <strain evidence="1 3">I ESC-2004</strain>
    </source>
</reference>
<reference evidence="2" key="3">
    <citation type="submission" date="2015-06" db="UniProtKB">
        <authorList>
            <consortium name="EnsemblMetazoa"/>
        </authorList>
    </citation>
    <scope>IDENTIFICATION</scope>
</reference>
<keyword evidence="3" id="KW-1185">Reference proteome</keyword>